<name>A0A4Y3WLY3_9PSEU</name>
<dbReference type="GO" id="GO:0008270">
    <property type="term" value="F:zinc ion binding"/>
    <property type="evidence" value="ECO:0007669"/>
    <property type="project" value="InterPro"/>
</dbReference>
<dbReference type="InterPro" id="IPR011032">
    <property type="entry name" value="GroES-like_sf"/>
</dbReference>
<sequence length="315" mass="32984">METMRAITQRTFGGPEVLVLGSAPVPEPLPTEVRVRVAAAGVNPVDWKTRSGAGMAKVFGEPPFTVGWDVAGTVDAVGPGVTRFAVGDRVFGMPWFPRQAGAYAEFVTAPSRHFAHRPAGLSEVAAAALPLAGLTAWQCLVDIAAVQPGQRVLVHAAAGGVGHLAVQIAKARGAHVIGTASSGKHDLLHDLGVDEAVDYRREAFERAVEPVDVVYDLIGGEVSLRSLDVLAPDGLMICLPSAAAADALAAARERGLRATGMLVEPDGDGLEDLARLVDQRNLRVVVAETFPLERASHAHRAGELGRTTGKLVLTT</sequence>
<dbReference type="AlphaFoldDB" id="A0A4Y3WLY3"/>
<keyword evidence="1" id="KW-0560">Oxidoreductase</keyword>
<dbReference type="Pfam" id="PF13602">
    <property type="entry name" value="ADH_zinc_N_2"/>
    <property type="match status" value="1"/>
</dbReference>
<dbReference type="Pfam" id="PF08240">
    <property type="entry name" value="ADH_N"/>
    <property type="match status" value="1"/>
</dbReference>
<dbReference type="PROSITE" id="PS01162">
    <property type="entry name" value="QOR_ZETA_CRYSTAL"/>
    <property type="match status" value="1"/>
</dbReference>
<dbReference type="GO" id="GO:0016491">
    <property type="term" value="F:oxidoreductase activity"/>
    <property type="evidence" value="ECO:0007669"/>
    <property type="project" value="UniProtKB-KW"/>
</dbReference>
<dbReference type="EMBL" id="BJNG01000016">
    <property type="protein sequence ID" value="GEC19795.1"/>
    <property type="molecule type" value="Genomic_DNA"/>
</dbReference>
<dbReference type="InterPro" id="IPR036291">
    <property type="entry name" value="NAD(P)-bd_dom_sf"/>
</dbReference>
<evidence type="ECO:0000313" key="3">
    <source>
        <dbReference type="EMBL" id="GEC19795.1"/>
    </source>
</evidence>
<dbReference type="InterPro" id="IPR020843">
    <property type="entry name" value="ER"/>
</dbReference>
<organism evidence="3 4">
    <name type="scientific">Pseudonocardia hydrocarbonoxydans</name>
    <dbReference type="NCBI Taxonomy" id="76726"/>
    <lineage>
        <taxon>Bacteria</taxon>
        <taxon>Bacillati</taxon>
        <taxon>Actinomycetota</taxon>
        <taxon>Actinomycetes</taxon>
        <taxon>Pseudonocardiales</taxon>
        <taxon>Pseudonocardiaceae</taxon>
        <taxon>Pseudonocardia</taxon>
    </lineage>
</organism>
<dbReference type="InterPro" id="IPR002364">
    <property type="entry name" value="Quin_OxRdtase/zeta-crystal_CS"/>
</dbReference>
<dbReference type="SUPFAM" id="SSF50129">
    <property type="entry name" value="GroES-like"/>
    <property type="match status" value="1"/>
</dbReference>
<dbReference type="Proteomes" id="UP000320338">
    <property type="component" value="Unassembled WGS sequence"/>
</dbReference>
<dbReference type="SUPFAM" id="SSF51735">
    <property type="entry name" value="NAD(P)-binding Rossmann-fold domains"/>
    <property type="match status" value="1"/>
</dbReference>
<gene>
    <name evidence="3" type="ORF">PHY01_20780</name>
</gene>
<proteinExistence type="predicted"/>
<evidence type="ECO:0000313" key="4">
    <source>
        <dbReference type="Proteomes" id="UP000320338"/>
    </source>
</evidence>
<dbReference type="Gene3D" id="3.40.50.720">
    <property type="entry name" value="NAD(P)-binding Rossmann-like Domain"/>
    <property type="match status" value="1"/>
</dbReference>
<protein>
    <submittedName>
        <fullName evidence="3">NADPH:quinone reductase</fullName>
    </submittedName>
</protein>
<accession>A0A4Y3WLY3</accession>
<keyword evidence="4" id="KW-1185">Reference proteome</keyword>
<dbReference type="PANTHER" id="PTHR11695">
    <property type="entry name" value="ALCOHOL DEHYDROGENASE RELATED"/>
    <property type="match status" value="1"/>
</dbReference>
<reference evidence="3 4" key="1">
    <citation type="submission" date="2019-06" db="EMBL/GenBank/DDBJ databases">
        <title>Whole genome shotgun sequence of Pseudonocardia hydrocarbonoxydans NBRC 14498.</title>
        <authorList>
            <person name="Hosoyama A."/>
            <person name="Uohara A."/>
            <person name="Ohji S."/>
            <person name="Ichikawa N."/>
        </authorList>
    </citation>
    <scope>NUCLEOTIDE SEQUENCE [LARGE SCALE GENOMIC DNA]</scope>
    <source>
        <strain evidence="3 4">NBRC 14498</strain>
    </source>
</reference>
<feature type="domain" description="Enoyl reductase (ER)" evidence="2">
    <location>
        <begin position="13"/>
        <end position="313"/>
    </location>
</feature>
<evidence type="ECO:0000259" key="2">
    <source>
        <dbReference type="SMART" id="SM00829"/>
    </source>
</evidence>
<evidence type="ECO:0000256" key="1">
    <source>
        <dbReference type="ARBA" id="ARBA00023002"/>
    </source>
</evidence>
<dbReference type="InterPro" id="IPR050700">
    <property type="entry name" value="YIM1/Zinc_Alcohol_DH_Fams"/>
</dbReference>
<dbReference type="SMART" id="SM00829">
    <property type="entry name" value="PKS_ER"/>
    <property type="match status" value="1"/>
</dbReference>
<comment type="caution">
    <text evidence="3">The sequence shown here is derived from an EMBL/GenBank/DDBJ whole genome shotgun (WGS) entry which is preliminary data.</text>
</comment>
<dbReference type="PANTHER" id="PTHR11695:SF294">
    <property type="entry name" value="RETICULON-4-INTERACTING PROTEIN 1, MITOCHONDRIAL"/>
    <property type="match status" value="1"/>
</dbReference>
<dbReference type="Gene3D" id="3.90.180.10">
    <property type="entry name" value="Medium-chain alcohol dehydrogenases, catalytic domain"/>
    <property type="match status" value="1"/>
</dbReference>
<dbReference type="CDD" id="cd05289">
    <property type="entry name" value="MDR_like_2"/>
    <property type="match status" value="1"/>
</dbReference>
<dbReference type="InterPro" id="IPR013154">
    <property type="entry name" value="ADH-like_N"/>
</dbReference>